<keyword evidence="2" id="KW-1185">Reference proteome</keyword>
<gene>
    <name evidence="1" type="ORF">C1H69_22905</name>
</gene>
<evidence type="ECO:0000313" key="2">
    <source>
        <dbReference type="Proteomes" id="UP000235803"/>
    </source>
</evidence>
<protein>
    <submittedName>
        <fullName evidence="1">Uncharacterized protein</fullName>
    </submittedName>
</protein>
<sequence length="126" mass="14499">MIATEFFGITDIEINKVKTIKNDNGNYNCITTVDYQSDKYILNLEAEKEGDSYTVDMKSLENDSKDNKAFKEKVSNNFNDDFIADNFNFDDIENAIKENLERGIVELKMDEKLSKKKSSPCPDIDF</sequence>
<comment type="caution">
    <text evidence="1">The sequence shown here is derived from an EMBL/GenBank/DDBJ whole genome shotgun (WGS) entry which is preliminary data.</text>
</comment>
<dbReference type="EMBL" id="PNRF01000050">
    <property type="protein sequence ID" value="PMR71786.1"/>
    <property type="molecule type" value="Genomic_DNA"/>
</dbReference>
<dbReference type="Proteomes" id="UP000235803">
    <property type="component" value="Unassembled WGS sequence"/>
</dbReference>
<proteinExistence type="predicted"/>
<evidence type="ECO:0000313" key="1">
    <source>
        <dbReference type="EMBL" id="PMR71786.1"/>
    </source>
</evidence>
<name>A0A2N7TUD8_9GAMM</name>
<reference evidence="1 2" key="1">
    <citation type="submission" date="2018-01" db="EMBL/GenBank/DDBJ databases">
        <title>Halomonas endophytica sp. nov., isolated from storage liquid in the stems of Populus euphratica.</title>
        <authorList>
            <person name="Chen C."/>
        </authorList>
    </citation>
    <scope>NUCLEOTIDE SEQUENCE [LARGE SCALE GENOMIC DNA]</scope>
    <source>
        <strain evidence="1 2">MC28</strain>
    </source>
</reference>
<accession>A0A2N7TUD8</accession>
<dbReference type="AlphaFoldDB" id="A0A2N7TUD8"/>
<organism evidence="1 2">
    <name type="scientific">Billgrantia endophytica</name>
    <dbReference type="NCBI Taxonomy" id="2033802"/>
    <lineage>
        <taxon>Bacteria</taxon>
        <taxon>Pseudomonadati</taxon>
        <taxon>Pseudomonadota</taxon>
        <taxon>Gammaproteobacteria</taxon>
        <taxon>Oceanospirillales</taxon>
        <taxon>Halomonadaceae</taxon>
        <taxon>Billgrantia</taxon>
    </lineage>
</organism>